<reference evidence="1" key="1">
    <citation type="submission" date="2018-11" db="EMBL/GenBank/DDBJ databases">
        <authorList>
            <consortium name="Genoscope - CEA"/>
            <person name="William W."/>
        </authorList>
    </citation>
    <scope>NUCLEOTIDE SEQUENCE</scope>
</reference>
<name>A0A3P6FAW9_BRAOL</name>
<dbReference type="EMBL" id="LR031877">
    <property type="protein sequence ID" value="VDD46596.1"/>
    <property type="molecule type" value="Genomic_DNA"/>
</dbReference>
<organism evidence="1">
    <name type="scientific">Brassica oleracea</name>
    <name type="common">Wild cabbage</name>
    <dbReference type="NCBI Taxonomy" id="3712"/>
    <lineage>
        <taxon>Eukaryota</taxon>
        <taxon>Viridiplantae</taxon>
        <taxon>Streptophyta</taxon>
        <taxon>Embryophyta</taxon>
        <taxon>Tracheophyta</taxon>
        <taxon>Spermatophyta</taxon>
        <taxon>Magnoliopsida</taxon>
        <taxon>eudicotyledons</taxon>
        <taxon>Gunneridae</taxon>
        <taxon>Pentapetalae</taxon>
        <taxon>rosids</taxon>
        <taxon>malvids</taxon>
        <taxon>Brassicales</taxon>
        <taxon>Brassicaceae</taxon>
        <taxon>Brassiceae</taxon>
        <taxon>Brassica</taxon>
    </lineage>
</organism>
<sequence>MSDDESDDGDEDDTEALMAELDQIKKERVEERLRKVNLLLKSSNRWRS</sequence>
<evidence type="ECO:0000313" key="1">
    <source>
        <dbReference type="EMBL" id="VDD46596.1"/>
    </source>
</evidence>
<dbReference type="Pfam" id="PF04889">
    <property type="entry name" value="Cwf_Cwc_15"/>
    <property type="match status" value="1"/>
</dbReference>
<dbReference type="GO" id="GO:0000398">
    <property type="term" value="P:mRNA splicing, via spliceosome"/>
    <property type="evidence" value="ECO:0007669"/>
    <property type="project" value="InterPro"/>
</dbReference>
<dbReference type="AlphaFoldDB" id="A0A3P6FAW9"/>
<accession>A0A3P6FAW9</accession>
<proteinExistence type="predicted"/>
<dbReference type="InterPro" id="IPR006973">
    <property type="entry name" value="Cwf_Cwc_15"/>
</dbReference>
<protein>
    <submittedName>
        <fullName evidence="1">Uncharacterized protein</fullName>
    </submittedName>
</protein>
<dbReference type="GO" id="GO:0005681">
    <property type="term" value="C:spliceosomal complex"/>
    <property type="evidence" value="ECO:0007669"/>
    <property type="project" value="InterPro"/>
</dbReference>
<gene>
    <name evidence="1" type="ORF">BOLC5T34143H</name>
</gene>